<protein>
    <submittedName>
        <fullName evidence="1">Uncharacterized protein</fullName>
    </submittedName>
</protein>
<accession>G2YRL1</accession>
<proteinExistence type="predicted"/>
<gene>
    <name evidence="1" type="ORF">BofuT4_uP129590.1</name>
</gene>
<evidence type="ECO:0000313" key="1">
    <source>
        <dbReference type="EMBL" id="CCD54259.1"/>
    </source>
</evidence>
<dbReference type="InParanoid" id="G2YRL1"/>
<evidence type="ECO:0000313" key="2">
    <source>
        <dbReference type="Proteomes" id="UP000008177"/>
    </source>
</evidence>
<dbReference type="HOGENOM" id="CLU_2996325_0_0_1"/>
<organism evidence="1 2">
    <name type="scientific">Botryotinia fuckeliana (strain T4)</name>
    <name type="common">Noble rot fungus</name>
    <name type="synonym">Botrytis cinerea</name>
    <dbReference type="NCBI Taxonomy" id="999810"/>
    <lineage>
        <taxon>Eukaryota</taxon>
        <taxon>Fungi</taxon>
        <taxon>Dikarya</taxon>
        <taxon>Ascomycota</taxon>
        <taxon>Pezizomycotina</taxon>
        <taxon>Leotiomycetes</taxon>
        <taxon>Helotiales</taxon>
        <taxon>Sclerotiniaceae</taxon>
        <taxon>Botrytis</taxon>
    </lineage>
</organism>
<dbReference type="Proteomes" id="UP000008177">
    <property type="component" value="Unplaced contigs"/>
</dbReference>
<name>G2YRL1_BOTF4</name>
<dbReference type="AlphaFoldDB" id="G2YRL1"/>
<sequence length="57" mass="6710">MWTPPSAQILSFQSTPDPKQYTQEEYETFMNQATTIINHIQSHRLHLRALPKSSPRR</sequence>
<reference evidence="2" key="1">
    <citation type="journal article" date="2011" name="PLoS Genet.">
        <title>Genomic analysis of the necrotrophic fungal pathogens Sclerotinia sclerotiorum and Botrytis cinerea.</title>
        <authorList>
            <person name="Amselem J."/>
            <person name="Cuomo C.A."/>
            <person name="van Kan J.A."/>
            <person name="Viaud M."/>
            <person name="Benito E.P."/>
            <person name="Couloux A."/>
            <person name="Coutinho P.M."/>
            <person name="de Vries R.P."/>
            <person name="Dyer P.S."/>
            <person name="Fillinger S."/>
            <person name="Fournier E."/>
            <person name="Gout L."/>
            <person name="Hahn M."/>
            <person name="Kohn L."/>
            <person name="Lapalu N."/>
            <person name="Plummer K.M."/>
            <person name="Pradier J.M."/>
            <person name="Quevillon E."/>
            <person name="Sharon A."/>
            <person name="Simon A."/>
            <person name="ten Have A."/>
            <person name="Tudzynski B."/>
            <person name="Tudzynski P."/>
            <person name="Wincker P."/>
            <person name="Andrew M."/>
            <person name="Anthouard V."/>
            <person name="Beever R.E."/>
            <person name="Beffa R."/>
            <person name="Benoit I."/>
            <person name="Bouzid O."/>
            <person name="Brault B."/>
            <person name="Chen Z."/>
            <person name="Choquer M."/>
            <person name="Collemare J."/>
            <person name="Cotton P."/>
            <person name="Danchin E.G."/>
            <person name="Da Silva C."/>
            <person name="Gautier A."/>
            <person name="Giraud C."/>
            <person name="Giraud T."/>
            <person name="Gonzalez C."/>
            <person name="Grossetete S."/>
            <person name="Guldener U."/>
            <person name="Henrissat B."/>
            <person name="Howlett B.J."/>
            <person name="Kodira C."/>
            <person name="Kretschmer M."/>
            <person name="Lappartient A."/>
            <person name="Leroch M."/>
            <person name="Levis C."/>
            <person name="Mauceli E."/>
            <person name="Neuveglise C."/>
            <person name="Oeser B."/>
            <person name="Pearson M."/>
            <person name="Poulain J."/>
            <person name="Poussereau N."/>
            <person name="Quesneville H."/>
            <person name="Rascle C."/>
            <person name="Schumacher J."/>
            <person name="Segurens B."/>
            <person name="Sexton A."/>
            <person name="Silva E."/>
            <person name="Sirven C."/>
            <person name="Soanes D.M."/>
            <person name="Talbot N.J."/>
            <person name="Templeton M."/>
            <person name="Yandava C."/>
            <person name="Yarden O."/>
            <person name="Zeng Q."/>
            <person name="Rollins J.A."/>
            <person name="Lebrun M.H."/>
            <person name="Dickman M."/>
        </authorList>
    </citation>
    <scope>NUCLEOTIDE SEQUENCE [LARGE SCALE GENOMIC DNA]</scope>
    <source>
        <strain evidence="2">T4</strain>
    </source>
</reference>
<dbReference type="EMBL" id="FQ790350">
    <property type="protein sequence ID" value="CCD54259.1"/>
    <property type="molecule type" value="Genomic_DNA"/>
</dbReference>